<dbReference type="AlphaFoldDB" id="A0AAW0GU19"/>
<sequence length="199" mass="21393">MPATTISSSQPCLGHVNLMLDTFLANININDLRAIVRSSLATCPSLTPSFIDAAKRRLEQKHPKTPSPVLEHLFVSLHTGDAMPGPALHDELSAIRSLYGVGMGIAGLQCLTDIVKATVGLRWEADGEMVDVLAVIDADITQAIQSAKEELMGGGSRESAITTATELKAAVKASRLDTEHWGGDFPFEKTADSLDYWHL</sequence>
<evidence type="ECO:0000313" key="2">
    <source>
        <dbReference type="Proteomes" id="UP001385951"/>
    </source>
</evidence>
<reference evidence="1 2" key="1">
    <citation type="submission" date="2022-09" db="EMBL/GenBank/DDBJ databases">
        <authorList>
            <person name="Palmer J.M."/>
        </authorList>
    </citation>
    <scope>NUCLEOTIDE SEQUENCE [LARGE SCALE GENOMIC DNA]</scope>
    <source>
        <strain evidence="1 2">DSM 7382</strain>
    </source>
</reference>
<name>A0AAW0GU19_9APHY</name>
<keyword evidence="2" id="KW-1185">Reference proteome</keyword>
<protein>
    <submittedName>
        <fullName evidence="1">Uncharacterized protein</fullName>
    </submittedName>
</protein>
<comment type="caution">
    <text evidence="1">The sequence shown here is derived from an EMBL/GenBank/DDBJ whole genome shotgun (WGS) entry which is preliminary data.</text>
</comment>
<dbReference type="Proteomes" id="UP001385951">
    <property type="component" value="Unassembled WGS sequence"/>
</dbReference>
<dbReference type="EMBL" id="JASBNA010000004">
    <property type="protein sequence ID" value="KAK7692911.1"/>
    <property type="molecule type" value="Genomic_DNA"/>
</dbReference>
<accession>A0AAW0GU19</accession>
<organism evidence="1 2">
    <name type="scientific">Cerrena zonata</name>
    <dbReference type="NCBI Taxonomy" id="2478898"/>
    <lineage>
        <taxon>Eukaryota</taxon>
        <taxon>Fungi</taxon>
        <taxon>Dikarya</taxon>
        <taxon>Basidiomycota</taxon>
        <taxon>Agaricomycotina</taxon>
        <taxon>Agaricomycetes</taxon>
        <taxon>Polyporales</taxon>
        <taxon>Cerrenaceae</taxon>
        <taxon>Cerrena</taxon>
    </lineage>
</organism>
<gene>
    <name evidence="1" type="ORF">QCA50_004549</name>
</gene>
<proteinExistence type="predicted"/>
<evidence type="ECO:0000313" key="1">
    <source>
        <dbReference type="EMBL" id="KAK7692911.1"/>
    </source>
</evidence>